<organism evidence="3 4">
    <name type="scientific">Paraglomus brasilianum</name>
    <dbReference type="NCBI Taxonomy" id="144538"/>
    <lineage>
        <taxon>Eukaryota</taxon>
        <taxon>Fungi</taxon>
        <taxon>Fungi incertae sedis</taxon>
        <taxon>Mucoromycota</taxon>
        <taxon>Glomeromycotina</taxon>
        <taxon>Glomeromycetes</taxon>
        <taxon>Paraglomerales</taxon>
        <taxon>Paraglomeraceae</taxon>
        <taxon>Paraglomus</taxon>
    </lineage>
</organism>
<dbReference type="Proteomes" id="UP000789739">
    <property type="component" value="Unassembled WGS sequence"/>
</dbReference>
<dbReference type="InterPro" id="IPR006569">
    <property type="entry name" value="CID_dom"/>
</dbReference>
<gene>
    <name evidence="3" type="ORF">PBRASI_LOCUS2022</name>
</gene>
<dbReference type="PROSITE" id="PS51391">
    <property type="entry name" value="CID"/>
    <property type="match status" value="1"/>
</dbReference>
<dbReference type="EMBL" id="CAJVPI010000147">
    <property type="protein sequence ID" value="CAG8489478.1"/>
    <property type="molecule type" value="Genomic_DNA"/>
</dbReference>
<evidence type="ECO:0000256" key="1">
    <source>
        <dbReference type="SAM" id="MobiDB-lite"/>
    </source>
</evidence>
<dbReference type="GO" id="GO:0000993">
    <property type="term" value="F:RNA polymerase II complex binding"/>
    <property type="evidence" value="ECO:0007669"/>
    <property type="project" value="InterPro"/>
</dbReference>
<evidence type="ECO:0000313" key="4">
    <source>
        <dbReference type="Proteomes" id="UP000789739"/>
    </source>
</evidence>
<name>A0A9N8WNJ3_9GLOM</name>
<dbReference type="GO" id="GO:0003729">
    <property type="term" value="F:mRNA binding"/>
    <property type="evidence" value="ECO:0007669"/>
    <property type="project" value="InterPro"/>
</dbReference>
<sequence>MSAKNQAEFEKLLYSLLEKKPPGTSASRIKELTKIALNSPKEYKQIAHCVQKFIHRCASEYKLGGLYVLDSITQAAHRQKTDNGDVPTWTVEYLDRFEKGLEDLFADIMQCPERDKERVKKVLDIWIKRHGIYEDNLLQRIKTRYFPEGDIIDGVNARDPRLRSGNDGSTMLGANSGANSQAQLNGTSSQALDQSTLLRTLTTLNSLTQGNLKIPSLLTDSISSLQSSPNNIGTGTNAGQGFIGVNGHLTQEAMQGVLPVLQGTLPQPPPSQTHPQMANTAQGHQINGNQNRHCEL</sequence>
<keyword evidence="4" id="KW-1185">Reference proteome</keyword>
<protein>
    <submittedName>
        <fullName evidence="3">10870_t:CDS:1</fullName>
    </submittedName>
</protein>
<feature type="compositionally biased region" description="Polar residues" evidence="1">
    <location>
        <begin position="273"/>
        <end position="296"/>
    </location>
</feature>
<dbReference type="SMART" id="SM00582">
    <property type="entry name" value="RPR"/>
    <property type="match status" value="1"/>
</dbReference>
<dbReference type="InterPro" id="IPR045154">
    <property type="entry name" value="PCF11-like"/>
</dbReference>
<dbReference type="Pfam" id="PF04818">
    <property type="entry name" value="CID"/>
    <property type="match status" value="1"/>
</dbReference>
<dbReference type="AlphaFoldDB" id="A0A9N8WNJ3"/>
<feature type="region of interest" description="Disordered" evidence="1">
    <location>
        <begin position="265"/>
        <end position="296"/>
    </location>
</feature>
<dbReference type="GO" id="GO:0005737">
    <property type="term" value="C:cytoplasm"/>
    <property type="evidence" value="ECO:0007669"/>
    <property type="project" value="TreeGrafter"/>
</dbReference>
<dbReference type="PANTHER" id="PTHR15921">
    <property type="entry name" value="PRE-MRNA CLEAVAGE COMPLEX II"/>
    <property type="match status" value="1"/>
</dbReference>
<evidence type="ECO:0000313" key="3">
    <source>
        <dbReference type="EMBL" id="CAG8489478.1"/>
    </source>
</evidence>
<dbReference type="OrthoDB" id="79367at2759"/>
<proteinExistence type="predicted"/>
<accession>A0A9N8WNJ3</accession>
<dbReference type="GO" id="GO:0006369">
    <property type="term" value="P:termination of RNA polymerase II transcription"/>
    <property type="evidence" value="ECO:0007669"/>
    <property type="project" value="InterPro"/>
</dbReference>
<reference evidence="3" key="1">
    <citation type="submission" date="2021-06" db="EMBL/GenBank/DDBJ databases">
        <authorList>
            <person name="Kallberg Y."/>
            <person name="Tangrot J."/>
            <person name="Rosling A."/>
        </authorList>
    </citation>
    <scope>NUCLEOTIDE SEQUENCE</scope>
    <source>
        <strain evidence="3">BR232B</strain>
    </source>
</reference>
<dbReference type="Gene3D" id="1.25.40.90">
    <property type="match status" value="1"/>
</dbReference>
<dbReference type="PANTHER" id="PTHR15921:SF7">
    <property type="entry name" value="SR-RELATED AND CTD-ASSOCIATED FACTOR 8"/>
    <property type="match status" value="1"/>
</dbReference>
<dbReference type="SUPFAM" id="SSF48464">
    <property type="entry name" value="ENTH/VHS domain"/>
    <property type="match status" value="1"/>
</dbReference>
<feature type="region of interest" description="Disordered" evidence="1">
    <location>
        <begin position="157"/>
        <end position="183"/>
    </location>
</feature>
<evidence type="ECO:0000259" key="2">
    <source>
        <dbReference type="PROSITE" id="PS51391"/>
    </source>
</evidence>
<dbReference type="InterPro" id="IPR008942">
    <property type="entry name" value="ENTH_VHS"/>
</dbReference>
<feature type="domain" description="CID" evidence="2">
    <location>
        <begin position="1"/>
        <end position="149"/>
    </location>
</feature>
<dbReference type="GO" id="GO:0031124">
    <property type="term" value="P:mRNA 3'-end processing"/>
    <property type="evidence" value="ECO:0007669"/>
    <property type="project" value="InterPro"/>
</dbReference>
<dbReference type="GO" id="GO:0005849">
    <property type="term" value="C:mRNA cleavage factor complex"/>
    <property type="evidence" value="ECO:0007669"/>
    <property type="project" value="TreeGrafter"/>
</dbReference>
<comment type="caution">
    <text evidence="3">The sequence shown here is derived from an EMBL/GenBank/DDBJ whole genome shotgun (WGS) entry which is preliminary data.</text>
</comment>
<feature type="compositionally biased region" description="Polar residues" evidence="1">
    <location>
        <begin position="166"/>
        <end position="183"/>
    </location>
</feature>